<organism evidence="2 3">
    <name type="scientific">Diploscapter pachys</name>
    <dbReference type="NCBI Taxonomy" id="2018661"/>
    <lineage>
        <taxon>Eukaryota</taxon>
        <taxon>Metazoa</taxon>
        <taxon>Ecdysozoa</taxon>
        <taxon>Nematoda</taxon>
        <taxon>Chromadorea</taxon>
        <taxon>Rhabditida</taxon>
        <taxon>Rhabditina</taxon>
        <taxon>Rhabditomorpha</taxon>
        <taxon>Rhabditoidea</taxon>
        <taxon>Rhabditidae</taxon>
        <taxon>Diploscapter</taxon>
    </lineage>
</organism>
<dbReference type="STRING" id="2018661.A0A2A2JWR2"/>
<gene>
    <name evidence="2" type="ORF">WR25_04196</name>
</gene>
<protein>
    <recommendedName>
        <fullName evidence="4">SH3b domain-containing protein</fullName>
    </recommendedName>
</protein>
<evidence type="ECO:0000256" key="1">
    <source>
        <dbReference type="SAM" id="MobiDB-lite"/>
    </source>
</evidence>
<dbReference type="EMBL" id="LIAE01010160">
    <property type="protein sequence ID" value="PAV66093.1"/>
    <property type="molecule type" value="Genomic_DNA"/>
</dbReference>
<feature type="region of interest" description="Disordered" evidence="1">
    <location>
        <begin position="168"/>
        <end position="195"/>
    </location>
</feature>
<dbReference type="InterPro" id="IPR010466">
    <property type="entry name" value="DUF1058"/>
</dbReference>
<keyword evidence="3" id="KW-1185">Reference proteome</keyword>
<accession>A0A2A2JWR2</accession>
<proteinExistence type="predicted"/>
<evidence type="ECO:0008006" key="4">
    <source>
        <dbReference type="Google" id="ProtNLM"/>
    </source>
</evidence>
<dbReference type="Pfam" id="PF06347">
    <property type="entry name" value="SH3_4"/>
    <property type="match status" value="2"/>
</dbReference>
<name>A0A2A2JWR2_9BILA</name>
<sequence length="312" mass="34512">MPFARPDELLALCEPAGDGHDQCHRHVRRVFGQHTRRIGDDDAAGARRFQRDMVHAGAVIGDQAQPLARALNQRRVDLVGDGGDQHVAVGHRRGELIARHRRIASVVRRVEQILQPRHDRVGQLARDDHAGRARRRRTGAGIWHRASGLAKVRANVNASLPPRAVALERGYTRKRDSDDAPSDLGGSGRARMRTGPDKTYPASWLYQRADLPVRVVAVFKQWRKVEDPDGTQGWMLAALLSERRTGIVRGQQPADMRAQPSAGAGLSWRAAPGVVGRLSECGNGWCRFDVKGQAGYVEVSHLWGVEPTERLP</sequence>
<comment type="caution">
    <text evidence="2">The sequence shown here is derived from an EMBL/GenBank/DDBJ whole genome shotgun (WGS) entry which is preliminary data.</text>
</comment>
<reference evidence="2 3" key="1">
    <citation type="journal article" date="2017" name="Curr. Biol.">
        <title>Genome architecture and evolution of a unichromosomal asexual nematode.</title>
        <authorList>
            <person name="Fradin H."/>
            <person name="Zegar C."/>
            <person name="Gutwein M."/>
            <person name="Lucas J."/>
            <person name="Kovtun M."/>
            <person name="Corcoran D."/>
            <person name="Baugh L.R."/>
            <person name="Kiontke K."/>
            <person name="Gunsalus K."/>
            <person name="Fitch D.H."/>
            <person name="Piano F."/>
        </authorList>
    </citation>
    <scope>NUCLEOTIDE SEQUENCE [LARGE SCALE GENOMIC DNA]</scope>
    <source>
        <strain evidence="2">PF1309</strain>
    </source>
</reference>
<evidence type="ECO:0000313" key="2">
    <source>
        <dbReference type="EMBL" id="PAV66093.1"/>
    </source>
</evidence>
<dbReference type="OrthoDB" id="10504168at2759"/>
<dbReference type="Proteomes" id="UP000218231">
    <property type="component" value="Unassembled WGS sequence"/>
</dbReference>
<evidence type="ECO:0000313" key="3">
    <source>
        <dbReference type="Proteomes" id="UP000218231"/>
    </source>
</evidence>
<dbReference type="AlphaFoldDB" id="A0A2A2JWR2"/>